<organism evidence="1 3">
    <name type="scientific">Vanilla planifolia</name>
    <name type="common">Vanilla</name>
    <dbReference type="NCBI Taxonomy" id="51239"/>
    <lineage>
        <taxon>Eukaryota</taxon>
        <taxon>Viridiplantae</taxon>
        <taxon>Streptophyta</taxon>
        <taxon>Embryophyta</taxon>
        <taxon>Tracheophyta</taxon>
        <taxon>Spermatophyta</taxon>
        <taxon>Magnoliopsida</taxon>
        <taxon>Liliopsida</taxon>
        <taxon>Asparagales</taxon>
        <taxon>Orchidaceae</taxon>
        <taxon>Vanilloideae</taxon>
        <taxon>Vanilleae</taxon>
        <taxon>Vanilla</taxon>
    </lineage>
</organism>
<evidence type="ECO:0000313" key="3">
    <source>
        <dbReference type="Proteomes" id="UP000636800"/>
    </source>
</evidence>
<name>A0A835Q6Q0_VANPL</name>
<dbReference type="EMBL" id="JADCNL010000009">
    <property type="protein sequence ID" value="KAG0467390.1"/>
    <property type="molecule type" value="Genomic_DNA"/>
</dbReference>
<evidence type="ECO:0000313" key="1">
    <source>
        <dbReference type="EMBL" id="KAG0467390.1"/>
    </source>
</evidence>
<dbReference type="EMBL" id="JADCNM010000009">
    <property type="protein sequence ID" value="KAG0469031.1"/>
    <property type="molecule type" value="Genomic_DNA"/>
</dbReference>
<protein>
    <submittedName>
        <fullName evidence="1">Uncharacterized protein</fullName>
    </submittedName>
</protein>
<evidence type="ECO:0000313" key="2">
    <source>
        <dbReference type="EMBL" id="KAG0469031.1"/>
    </source>
</evidence>
<proteinExistence type="predicted"/>
<dbReference type="Proteomes" id="UP000636800">
    <property type="component" value="Unassembled WGS sequence"/>
</dbReference>
<reference evidence="3 4" key="1">
    <citation type="journal article" date="2020" name="Nat. Food">
        <title>A phased Vanilla planifolia genome enables genetic improvement of flavour and production.</title>
        <authorList>
            <person name="Hasing T."/>
            <person name="Tang H."/>
            <person name="Brym M."/>
            <person name="Khazi F."/>
            <person name="Huang T."/>
            <person name="Chambers A.H."/>
        </authorList>
    </citation>
    <scope>NUCLEOTIDE SEQUENCE [LARGE SCALE GENOMIC DNA]</scope>
    <source>
        <tissue evidence="1">Leaf</tissue>
    </source>
</reference>
<evidence type="ECO:0000313" key="4">
    <source>
        <dbReference type="Proteomes" id="UP000639772"/>
    </source>
</evidence>
<dbReference type="Proteomes" id="UP000639772">
    <property type="component" value="Chromosome 9"/>
</dbReference>
<comment type="caution">
    <text evidence="1">The sequence shown here is derived from an EMBL/GenBank/DDBJ whole genome shotgun (WGS) entry which is preliminary data.</text>
</comment>
<keyword evidence="3" id="KW-1185">Reference proteome</keyword>
<gene>
    <name evidence="2" type="ORF">HPP92_018359</name>
    <name evidence="1" type="ORF">HPP92_018970</name>
</gene>
<accession>A0A835Q6Q0</accession>
<sequence>MDIDRLGLMPTFWALGVGVHRDPDARAPEGGGGLLPLDKSKALFVNGQQGTKTKKKKKKKFVVIKEASLMKAW</sequence>
<dbReference type="AlphaFoldDB" id="A0A835Q6Q0"/>